<name>A0A1R1SC63_9ACTN</name>
<sequence>MPLTRLGLVVHQGRPAAVAAARAAREWCAEHGVACAELDVWREGVPRRRGQEEAMAAGHPGAVMTFGGDGTFLRGARIAAKDGAAVLGVNVGRVGFLTEITTDQVEAALDVLHRDQAVIEERMVLTLRAARPLAMPADVDQALCYGRGPALPAPTTRPGGAEEPGWGVALDVTAVNDVVFEKLARNRQASVAVYLAGQLLACYSADAVMVATPTGSTAYSFAAGGPVLAPEADAIVFTPVAPHMAFDRSVIAGADEIVAVRVLPHSGRVAVSIDGQLRGVLEPGDWMAAYRAPYRLRLARLAPLQFYRRLRGRFDLADAPAAAIDQSPPLYRPAAPPPDDLAHLRGPWPITG</sequence>
<dbReference type="InterPro" id="IPR002504">
    <property type="entry name" value="NADK"/>
</dbReference>
<dbReference type="GO" id="GO:0006741">
    <property type="term" value="P:NADP+ biosynthetic process"/>
    <property type="evidence" value="ECO:0007669"/>
    <property type="project" value="UniProtKB-UniRule"/>
</dbReference>
<evidence type="ECO:0000256" key="3">
    <source>
        <dbReference type="ARBA" id="ARBA00022857"/>
    </source>
</evidence>
<feature type="binding site" evidence="6">
    <location>
        <begin position="176"/>
        <end position="177"/>
    </location>
    <ligand>
        <name>NAD(+)</name>
        <dbReference type="ChEBI" id="CHEBI:57540"/>
    </ligand>
</feature>
<organism evidence="8 9">
    <name type="scientific">Streptomyces sparsogenes DSM 40356</name>
    <dbReference type="NCBI Taxonomy" id="1331668"/>
    <lineage>
        <taxon>Bacteria</taxon>
        <taxon>Bacillati</taxon>
        <taxon>Actinomycetota</taxon>
        <taxon>Actinomycetes</taxon>
        <taxon>Kitasatosporales</taxon>
        <taxon>Streptomycetaceae</taxon>
        <taxon>Streptomyces</taxon>
    </lineage>
</organism>
<comment type="similarity">
    <text evidence="6">Belongs to the NAD kinase family.</text>
</comment>
<dbReference type="GO" id="GO:0005737">
    <property type="term" value="C:cytoplasm"/>
    <property type="evidence" value="ECO:0007669"/>
    <property type="project" value="UniProtKB-SubCell"/>
</dbReference>
<feature type="active site" description="Proton acceptor" evidence="6">
    <location>
        <position position="69"/>
    </location>
</feature>
<feature type="binding site" evidence="6">
    <location>
        <begin position="69"/>
        <end position="70"/>
    </location>
    <ligand>
        <name>NAD(+)</name>
        <dbReference type="ChEBI" id="CHEBI:57540"/>
    </ligand>
</feature>
<dbReference type="Gene3D" id="2.60.200.30">
    <property type="entry name" value="Probable inorganic polyphosphate/atp-NAD kinase, domain 2"/>
    <property type="match status" value="1"/>
</dbReference>
<keyword evidence="9" id="KW-1185">Reference proteome</keyword>
<keyword evidence="3 6" id="KW-0521">NADP</keyword>
<accession>A0A1R1SC63</accession>
<keyword evidence="6" id="KW-0547">Nucleotide-binding</keyword>
<keyword evidence="6" id="KW-0963">Cytoplasm</keyword>
<gene>
    <name evidence="6" type="primary">nadK</name>
    <name evidence="8" type="ORF">SPAR_28751</name>
</gene>
<dbReference type="InterPro" id="IPR016064">
    <property type="entry name" value="NAD/diacylglycerol_kinase_sf"/>
</dbReference>
<evidence type="ECO:0000256" key="1">
    <source>
        <dbReference type="ARBA" id="ARBA00022679"/>
    </source>
</evidence>
<dbReference type="Pfam" id="PF20143">
    <property type="entry name" value="NAD_kinase_C"/>
    <property type="match status" value="1"/>
</dbReference>
<dbReference type="HAMAP" id="MF_00361">
    <property type="entry name" value="NAD_kinase"/>
    <property type="match status" value="1"/>
</dbReference>
<comment type="function">
    <text evidence="6">Involved in the regulation of the intracellular balance of NAD and NADP, and is a key enzyme in the biosynthesis of NADP. Catalyzes specifically the phosphorylation on 2'-hydroxyl of the adenosine moiety of NAD to yield NADP.</text>
</comment>
<feature type="compositionally biased region" description="Pro residues" evidence="7">
    <location>
        <begin position="330"/>
        <end position="339"/>
    </location>
</feature>
<keyword evidence="2 6" id="KW-0418">Kinase</keyword>
<keyword evidence="6" id="KW-0067">ATP-binding</keyword>
<dbReference type="GO" id="GO:0051287">
    <property type="term" value="F:NAD binding"/>
    <property type="evidence" value="ECO:0007669"/>
    <property type="project" value="UniProtKB-ARBA"/>
</dbReference>
<evidence type="ECO:0000313" key="8">
    <source>
        <dbReference type="EMBL" id="OMI35924.1"/>
    </source>
</evidence>
<dbReference type="PANTHER" id="PTHR20275">
    <property type="entry name" value="NAD KINASE"/>
    <property type="match status" value="1"/>
</dbReference>
<dbReference type="Pfam" id="PF01513">
    <property type="entry name" value="NAD_kinase"/>
    <property type="match status" value="1"/>
</dbReference>
<keyword evidence="4 6" id="KW-0520">NAD</keyword>
<dbReference type="InterPro" id="IPR017438">
    <property type="entry name" value="ATP-NAD_kinase_N"/>
</dbReference>
<feature type="binding site" evidence="6">
    <location>
        <position position="187"/>
    </location>
    <ligand>
        <name>NAD(+)</name>
        <dbReference type="ChEBI" id="CHEBI:57540"/>
    </ligand>
</feature>
<dbReference type="PANTHER" id="PTHR20275:SF0">
    <property type="entry name" value="NAD KINASE"/>
    <property type="match status" value="1"/>
</dbReference>
<evidence type="ECO:0000313" key="9">
    <source>
        <dbReference type="Proteomes" id="UP000186168"/>
    </source>
</evidence>
<evidence type="ECO:0000256" key="2">
    <source>
        <dbReference type="ARBA" id="ARBA00022777"/>
    </source>
</evidence>
<dbReference type="GO" id="GO:0019674">
    <property type="term" value="P:NAD+ metabolic process"/>
    <property type="evidence" value="ECO:0007669"/>
    <property type="project" value="InterPro"/>
</dbReference>
<comment type="caution">
    <text evidence="6">Lacks conserved residue(s) required for the propagation of feature annotation.</text>
</comment>
<reference evidence="8 9" key="1">
    <citation type="submission" date="2013-05" db="EMBL/GenBank/DDBJ databases">
        <title>Genome sequence of Streptomyces sparsogenes DSM 40356.</title>
        <authorList>
            <person name="Coyne S."/>
            <person name="Seebeck F.P."/>
        </authorList>
    </citation>
    <scope>NUCLEOTIDE SEQUENCE [LARGE SCALE GENOMIC DNA]</scope>
    <source>
        <strain evidence="8 9">DSM 40356</strain>
    </source>
</reference>
<dbReference type="RefSeq" id="WP_065967329.1">
    <property type="nucleotide sequence ID" value="NZ_ASQP01000384.1"/>
</dbReference>
<protein>
    <recommendedName>
        <fullName evidence="6">NAD kinase</fullName>
        <ecNumber evidence="6">2.7.1.23</ecNumber>
    </recommendedName>
    <alternativeName>
        <fullName evidence="6">ATP-dependent NAD kinase</fullName>
    </alternativeName>
</protein>
<comment type="catalytic activity">
    <reaction evidence="5 6">
        <text>NAD(+) + ATP = ADP + NADP(+) + H(+)</text>
        <dbReference type="Rhea" id="RHEA:18629"/>
        <dbReference type="ChEBI" id="CHEBI:15378"/>
        <dbReference type="ChEBI" id="CHEBI:30616"/>
        <dbReference type="ChEBI" id="CHEBI:57540"/>
        <dbReference type="ChEBI" id="CHEBI:58349"/>
        <dbReference type="ChEBI" id="CHEBI:456216"/>
        <dbReference type="EC" id="2.7.1.23"/>
    </reaction>
</comment>
<dbReference type="Proteomes" id="UP000186168">
    <property type="component" value="Unassembled WGS sequence"/>
</dbReference>
<feature type="region of interest" description="Disordered" evidence="7">
    <location>
        <begin position="327"/>
        <end position="352"/>
    </location>
</feature>
<dbReference type="Gene3D" id="3.40.50.10330">
    <property type="entry name" value="Probable inorganic polyphosphate/atp-NAD kinase, domain 1"/>
    <property type="match status" value="1"/>
</dbReference>
<evidence type="ECO:0000256" key="5">
    <source>
        <dbReference type="ARBA" id="ARBA00047925"/>
    </source>
</evidence>
<dbReference type="InterPro" id="IPR017437">
    <property type="entry name" value="ATP-NAD_kinase_PpnK-typ_C"/>
</dbReference>
<dbReference type="STRING" id="67365.GCA_001704635_02724"/>
<feature type="binding site" evidence="6">
    <location>
        <position position="276"/>
    </location>
    <ligand>
        <name>NAD(+)</name>
        <dbReference type="ChEBI" id="CHEBI:57540"/>
    </ligand>
</feature>
<dbReference type="GO" id="GO:0005524">
    <property type="term" value="F:ATP binding"/>
    <property type="evidence" value="ECO:0007669"/>
    <property type="project" value="UniProtKB-KW"/>
</dbReference>
<keyword evidence="1 6" id="KW-0808">Transferase</keyword>
<evidence type="ECO:0000256" key="4">
    <source>
        <dbReference type="ARBA" id="ARBA00023027"/>
    </source>
</evidence>
<comment type="cofactor">
    <cofactor evidence="6">
        <name>a divalent metal cation</name>
        <dbReference type="ChEBI" id="CHEBI:60240"/>
    </cofactor>
</comment>
<feature type="binding site" evidence="6">
    <location>
        <position position="74"/>
    </location>
    <ligand>
        <name>NAD(+)</name>
        <dbReference type="ChEBI" id="CHEBI:57540"/>
    </ligand>
</feature>
<comment type="subcellular location">
    <subcellularLocation>
        <location evidence="6">Cytoplasm</location>
    </subcellularLocation>
</comment>
<dbReference type="EC" id="2.7.1.23" evidence="6"/>
<dbReference type="GO" id="GO:0046872">
    <property type="term" value="F:metal ion binding"/>
    <property type="evidence" value="ECO:0007669"/>
    <property type="project" value="UniProtKB-UniRule"/>
</dbReference>
<dbReference type="SUPFAM" id="SSF111331">
    <property type="entry name" value="NAD kinase/diacylglycerol kinase-like"/>
    <property type="match status" value="1"/>
</dbReference>
<dbReference type="GeneID" id="96747388"/>
<dbReference type="EMBL" id="ASQP01000384">
    <property type="protein sequence ID" value="OMI35924.1"/>
    <property type="molecule type" value="Genomic_DNA"/>
</dbReference>
<evidence type="ECO:0000256" key="6">
    <source>
        <dbReference type="HAMAP-Rule" id="MF_00361"/>
    </source>
</evidence>
<evidence type="ECO:0000256" key="7">
    <source>
        <dbReference type="SAM" id="MobiDB-lite"/>
    </source>
</evidence>
<dbReference type="AlphaFoldDB" id="A0A1R1SC63"/>
<feature type="binding site" evidence="6">
    <location>
        <position position="241"/>
    </location>
    <ligand>
        <name>NAD(+)</name>
        <dbReference type="ChEBI" id="CHEBI:57540"/>
    </ligand>
</feature>
<proteinExistence type="inferred from homology"/>
<comment type="caution">
    <text evidence="8">The sequence shown here is derived from an EMBL/GenBank/DDBJ whole genome shotgun (WGS) entry which is preliminary data.</text>
</comment>
<dbReference type="GO" id="GO:0003951">
    <property type="term" value="F:NAD+ kinase activity"/>
    <property type="evidence" value="ECO:0007669"/>
    <property type="project" value="UniProtKB-UniRule"/>
</dbReference>
<feature type="binding site" evidence="6">
    <location>
        <position position="206"/>
    </location>
    <ligand>
        <name>NAD(+)</name>
        <dbReference type="ChEBI" id="CHEBI:57540"/>
    </ligand>
</feature>